<reference evidence="1 2" key="1">
    <citation type="submission" date="2019-03" db="EMBL/GenBank/DDBJ databases">
        <title>Subsurface microbial communities from deep shales in Ohio and West Virginia, USA.</title>
        <authorList>
            <person name="Wrighton K."/>
        </authorList>
    </citation>
    <scope>NUCLEOTIDE SEQUENCE [LARGE SCALE GENOMIC DNA]</scope>
    <source>
        <strain evidence="1 2">MSL9.2</strain>
    </source>
</reference>
<dbReference type="RefSeq" id="WP_111571385.1">
    <property type="nucleotide sequence ID" value="NZ_QLME01000003.1"/>
</dbReference>
<dbReference type="Proteomes" id="UP000294697">
    <property type="component" value="Unassembled WGS sequence"/>
</dbReference>
<protein>
    <submittedName>
        <fullName evidence="1">Uncharacterized protein</fullName>
    </submittedName>
</protein>
<gene>
    <name evidence="1" type="ORF">C8C77_103227</name>
</gene>
<evidence type="ECO:0000313" key="1">
    <source>
        <dbReference type="EMBL" id="TDW07090.1"/>
    </source>
</evidence>
<accession>A0A4R7Z8L7</accession>
<name>A0A4R7Z8L7_9FIRM</name>
<dbReference type="AlphaFoldDB" id="A0A4R7Z8L7"/>
<sequence length="118" mass="13892">MTLDHPYNLTSVTEAYPPNVELCKNKLSPFGIEVKQVFDDNNFFEQVLFETYPVDISYSADEYIQLLNTYSPTISMETEERKKFLNEIKELINKKFDGIIEKNFAMSLTILRKRCDYN</sequence>
<organism evidence="1 2">
    <name type="scientific">Halanaerobium saccharolyticum</name>
    <dbReference type="NCBI Taxonomy" id="43595"/>
    <lineage>
        <taxon>Bacteria</taxon>
        <taxon>Bacillati</taxon>
        <taxon>Bacillota</taxon>
        <taxon>Clostridia</taxon>
        <taxon>Halanaerobiales</taxon>
        <taxon>Halanaerobiaceae</taxon>
        <taxon>Halanaerobium</taxon>
    </lineage>
</organism>
<evidence type="ECO:0000313" key="2">
    <source>
        <dbReference type="Proteomes" id="UP000294697"/>
    </source>
</evidence>
<proteinExistence type="predicted"/>
<comment type="caution">
    <text evidence="1">The sequence shown here is derived from an EMBL/GenBank/DDBJ whole genome shotgun (WGS) entry which is preliminary data.</text>
</comment>
<dbReference type="OrthoDB" id="9797252at2"/>
<dbReference type="EMBL" id="SODA01000003">
    <property type="protein sequence ID" value="TDW07090.1"/>
    <property type="molecule type" value="Genomic_DNA"/>
</dbReference>